<keyword evidence="4" id="KW-0677">Repeat</keyword>
<dbReference type="FunFam" id="3.30.160.60:FF:000912">
    <property type="entry name" value="Zinc finger protein 660"/>
    <property type="match status" value="1"/>
</dbReference>
<dbReference type="Ensembl" id="ENSECRT00000003728.1">
    <property type="protein sequence ID" value="ENSECRP00000003667.1"/>
    <property type="gene ID" value="ENSECRG00000002515.1"/>
</dbReference>
<evidence type="ECO:0000256" key="11">
    <source>
        <dbReference type="PROSITE-ProRule" id="PRU00042"/>
    </source>
</evidence>
<keyword evidence="6" id="KW-0862">Zinc</keyword>
<dbReference type="InterPro" id="IPR013087">
    <property type="entry name" value="Znf_C2H2_type"/>
</dbReference>
<evidence type="ECO:0000256" key="7">
    <source>
        <dbReference type="ARBA" id="ARBA00023015"/>
    </source>
</evidence>
<reference evidence="13" key="2">
    <citation type="submission" date="2025-08" db="UniProtKB">
        <authorList>
            <consortium name="Ensembl"/>
        </authorList>
    </citation>
    <scope>IDENTIFICATION</scope>
</reference>
<evidence type="ECO:0000256" key="5">
    <source>
        <dbReference type="ARBA" id="ARBA00022771"/>
    </source>
</evidence>
<keyword evidence="7" id="KW-0805">Transcription regulation</keyword>
<evidence type="ECO:0000256" key="2">
    <source>
        <dbReference type="ARBA" id="ARBA00006991"/>
    </source>
</evidence>
<dbReference type="Pfam" id="PF13912">
    <property type="entry name" value="zf-C2H2_6"/>
    <property type="match status" value="1"/>
</dbReference>
<dbReference type="GO" id="GO:0008270">
    <property type="term" value="F:zinc ion binding"/>
    <property type="evidence" value="ECO:0007669"/>
    <property type="project" value="UniProtKB-KW"/>
</dbReference>
<keyword evidence="5 11" id="KW-0863">Zinc-finger</keyword>
<evidence type="ECO:0000313" key="13">
    <source>
        <dbReference type="Ensembl" id="ENSECRP00000003667.1"/>
    </source>
</evidence>
<proteinExistence type="inferred from homology"/>
<feature type="domain" description="C2H2-type" evidence="12">
    <location>
        <begin position="206"/>
        <end position="233"/>
    </location>
</feature>
<dbReference type="FunFam" id="3.30.160.60:FF:000188">
    <property type="entry name" value="Zinc finger protein 787"/>
    <property type="match status" value="1"/>
</dbReference>
<dbReference type="FunFam" id="3.30.160.60:FF:001465">
    <property type="entry name" value="Zinc finger protein 560"/>
    <property type="match status" value="1"/>
</dbReference>
<feature type="domain" description="C2H2-type" evidence="12">
    <location>
        <begin position="262"/>
        <end position="289"/>
    </location>
</feature>
<keyword evidence="9" id="KW-0804">Transcription</keyword>
<organism evidence="13 14">
    <name type="scientific">Erpetoichthys calabaricus</name>
    <name type="common">Rope fish</name>
    <name type="synonym">Calamoichthys calabaricus</name>
    <dbReference type="NCBI Taxonomy" id="27687"/>
    <lineage>
        <taxon>Eukaryota</taxon>
        <taxon>Metazoa</taxon>
        <taxon>Chordata</taxon>
        <taxon>Craniata</taxon>
        <taxon>Vertebrata</taxon>
        <taxon>Euteleostomi</taxon>
        <taxon>Actinopterygii</taxon>
        <taxon>Polypteriformes</taxon>
        <taxon>Polypteridae</taxon>
        <taxon>Erpetoichthys</taxon>
    </lineage>
</organism>
<dbReference type="GO" id="GO:0000122">
    <property type="term" value="P:negative regulation of transcription by RNA polymerase II"/>
    <property type="evidence" value="ECO:0007669"/>
    <property type="project" value="UniProtKB-ARBA"/>
</dbReference>
<comment type="subcellular location">
    <subcellularLocation>
        <location evidence="1">Nucleus</location>
    </subcellularLocation>
</comment>
<feature type="domain" description="C2H2-type" evidence="12">
    <location>
        <begin position="234"/>
        <end position="261"/>
    </location>
</feature>
<reference evidence="13" key="3">
    <citation type="submission" date="2025-09" db="UniProtKB">
        <authorList>
            <consortium name="Ensembl"/>
        </authorList>
    </citation>
    <scope>IDENTIFICATION</scope>
</reference>
<dbReference type="FunFam" id="3.30.160.60:FF:002063">
    <property type="entry name" value="RB associated KRAB zinc finger"/>
    <property type="match status" value="1"/>
</dbReference>
<feature type="domain" description="C2H2-type" evidence="12">
    <location>
        <begin position="374"/>
        <end position="401"/>
    </location>
</feature>
<dbReference type="PANTHER" id="PTHR16515">
    <property type="entry name" value="PR DOMAIN ZINC FINGER PROTEIN"/>
    <property type="match status" value="1"/>
</dbReference>
<dbReference type="InterPro" id="IPR036236">
    <property type="entry name" value="Znf_C2H2_sf"/>
</dbReference>
<dbReference type="Pfam" id="PF00096">
    <property type="entry name" value="zf-C2H2"/>
    <property type="match status" value="6"/>
</dbReference>
<evidence type="ECO:0000256" key="6">
    <source>
        <dbReference type="ARBA" id="ARBA00022833"/>
    </source>
</evidence>
<dbReference type="GeneTree" id="ENSGT01150000286952"/>
<dbReference type="AlphaFoldDB" id="A0A8C4RLB1"/>
<evidence type="ECO:0000256" key="3">
    <source>
        <dbReference type="ARBA" id="ARBA00022723"/>
    </source>
</evidence>
<evidence type="ECO:0000256" key="4">
    <source>
        <dbReference type="ARBA" id="ARBA00022737"/>
    </source>
</evidence>
<dbReference type="GO" id="GO:0003677">
    <property type="term" value="F:DNA binding"/>
    <property type="evidence" value="ECO:0007669"/>
    <property type="project" value="UniProtKB-KW"/>
</dbReference>
<accession>A0A8C4RLB1</accession>
<dbReference type="FunFam" id="3.30.160.60:FF:002343">
    <property type="entry name" value="Zinc finger protein 33A"/>
    <property type="match status" value="3"/>
</dbReference>
<dbReference type="InterPro" id="IPR050331">
    <property type="entry name" value="Zinc_finger"/>
</dbReference>
<dbReference type="GO" id="GO:0005634">
    <property type="term" value="C:nucleus"/>
    <property type="evidence" value="ECO:0007669"/>
    <property type="project" value="UniProtKB-SubCell"/>
</dbReference>
<dbReference type="Proteomes" id="UP000694620">
    <property type="component" value="Chromosome 1"/>
</dbReference>
<feature type="domain" description="C2H2-type" evidence="12">
    <location>
        <begin position="290"/>
        <end position="317"/>
    </location>
</feature>
<evidence type="ECO:0000256" key="10">
    <source>
        <dbReference type="ARBA" id="ARBA00023242"/>
    </source>
</evidence>
<reference evidence="13" key="1">
    <citation type="submission" date="2021-06" db="EMBL/GenBank/DDBJ databases">
        <authorList>
            <consortium name="Wellcome Sanger Institute Data Sharing"/>
        </authorList>
    </citation>
    <scope>NUCLEOTIDE SEQUENCE [LARGE SCALE GENOMIC DNA]</scope>
</reference>
<protein>
    <recommendedName>
        <fullName evidence="12">C2H2-type domain-containing protein</fullName>
    </recommendedName>
</protein>
<dbReference type="PROSITE" id="PS50157">
    <property type="entry name" value="ZINC_FINGER_C2H2_2"/>
    <property type="match status" value="7"/>
</dbReference>
<evidence type="ECO:0000256" key="8">
    <source>
        <dbReference type="ARBA" id="ARBA00023125"/>
    </source>
</evidence>
<comment type="similarity">
    <text evidence="2">Belongs to the krueppel C2H2-type zinc-finger protein family.</text>
</comment>
<name>A0A8C4RLB1_ERPCA</name>
<feature type="domain" description="C2H2-type" evidence="12">
    <location>
        <begin position="346"/>
        <end position="373"/>
    </location>
</feature>
<keyword evidence="14" id="KW-1185">Reference proteome</keyword>
<feature type="domain" description="C2H2-type" evidence="12">
    <location>
        <begin position="318"/>
        <end position="345"/>
    </location>
</feature>
<sequence>MPTMKKRSVSITEEDSGGVAVRIKEESDADFGYTDLHTNEIVSSLMEKDCKSEPVSQSFCYKEETPDLHFMPSELCFLQCHSANLMSKSSECGVRKSANIAGSGYSGGGVQDSGSFFTSQPSLQYRSQQTPPDENMKCENVSLEAASLQGSSLPVVILTRIDATNSKPQVHNTTSSTPSVCQEQRKTFECTPKHKDELGPTKQKRYDCSECGKQFVVKWHLQTHMRIHTGEKPYCCSECGKRFTRNNSLQTHTRIHTGEKPYCCSECGKRFTCNKSLQTHTRIHTGEKPYCCSECGKRFSDSRPYQRHTRIHTGEKPYSCSECGKQFSNCTNLKTHRRIHTGEKPYCCSECGKRFSQLSNFHSHSKTHSGEKPYCCNECGKRFSHWTTLKKHTNTHNGKNSFF</sequence>
<evidence type="ECO:0000256" key="1">
    <source>
        <dbReference type="ARBA" id="ARBA00004123"/>
    </source>
</evidence>
<keyword evidence="8" id="KW-0238">DNA-binding</keyword>
<dbReference type="PROSITE" id="PS00028">
    <property type="entry name" value="ZINC_FINGER_C2H2_1"/>
    <property type="match status" value="7"/>
</dbReference>
<evidence type="ECO:0000256" key="9">
    <source>
        <dbReference type="ARBA" id="ARBA00023163"/>
    </source>
</evidence>
<evidence type="ECO:0000313" key="14">
    <source>
        <dbReference type="Proteomes" id="UP000694620"/>
    </source>
</evidence>
<keyword evidence="3" id="KW-0479">Metal-binding</keyword>
<evidence type="ECO:0000259" key="12">
    <source>
        <dbReference type="PROSITE" id="PS50157"/>
    </source>
</evidence>
<dbReference type="PANTHER" id="PTHR16515:SF58">
    <property type="entry name" value="ZINC FINGER PROTEIN 22"/>
    <property type="match status" value="1"/>
</dbReference>
<dbReference type="Gene3D" id="3.30.160.60">
    <property type="entry name" value="Classic Zinc Finger"/>
    <property type="match status" value="7"/>
</dbReference>
<dbReference type="SUPFAM" id="SSF57667">
    <property type="entry name" value="beta-beta-alpha zinc fingers"/>
    <property type="match status" value="4"/>
</dbReference>
<dbReference type="SMART" id="SM00355">
    <property type="entry name" value="ZnF_C2H2"/>
    <property type="match status" value="7"/>
</dbReference>
<keyword evidence="10" id="KW-0539">Nucleus</keyword>